<feature type="compositionally biased region" description="Polar residues" evidence="1">
    <location>
        <begin position="93"/>
        <end position="114"/>
    </location>
</feature>
<reference evidence="2 3" key="1">
    <citation type="submission" date="2006-09" db="EMBL/GenBank/DDBJ databases">
        <title>Sequence and annotation of the 288-kb ATCV-1 virus that infects an endosymbiotic Chlorella strain of the heliozoon Acanthocystis turfacea.</title>
        <authorList>
            <person name="Fitzgerald L.A."/>
            <person name="Graves M.V."/>
            <person name="Li X."/>
            <person name="Pfitzner A.J.P."/>
            <person name="Hartigan J."/>
            <person name="Van Etten J.L."/>
        </authorList>
    </citation>
    <scope>NUCLEOTIDE SEQUENCE [LARGE SCALE GENOMIC DNA]</scope>
    <source>
        <strain evidence="2 3">ATCV-1</strain>
    </source>
</reference>
<evidence type="ECO:0000313" key="2">
    <source>
        <dbReference type="EMBL" id="ABT16935.1"/>
    </source>
</evidence>
<organism evidence="2 3">
    <name type="scientific">Chlorovirus heliozoae</name>
    <dbReference type="NCBI Taxonomy" id="322019"/>
    <lineage>
        <taxon>Viruses</taxon>
        <taxon>Varidnaviria</taxon>
        <taxon>Bamfordvirae</taxon>
        <taxon>Nucleocytoviricota</taxon>
        <taxon>Megaviricetes</taxon>
        <taxon>Algavirales</taxon>
        <taxon>Phycodnaviridae</taxon>
        <taxon>Chlorovirus</taxon>
    </lineage>
</organism>
<evidence type="ECO:0000313" key="3">
    <source>
        <dbReference type="Proteomes" id="UP000202420"/>
    </source>
</evidence>
<evidence type="ECO:0000256" key="1">
    <source>
        <dbReference type="SAM" id="MobiDB-lite"/>
    </source>
</evidence>
<protein>
    <submittedName>
        <fullName evidence="2">Uncharacterized protein z801R</fullName>
    </submittedName>
</protein>
<dbReference type="EMBL" id="EF101928">
    <property type="protein sequence ID" value="ABT16935.1"/>
    <property type="molecule type" value="Genomic_DNA"/>
</dbReference>
<feature type="compositionally biased region" description="Low complexity" evidence="1">
    <location>
        <begin position="27"/>
        <end position="46"/>
    </location>
</feature>
<name>A7KA61_9PHYC</name>
<proteinExistence type="predicted"/>
<accession>A7KA61</accession>
<dbReference type="RefSeq" id="YP_001427282.1">
    <property type="nucleotide sequence ID" value="NC_008724.1"/>
</dbReference>
<dbReference type="GeneID" id="5470905"/>
<feature type="region of interest" description="Disordered" evidence="1">
    <location>
        <begin position="1"/>
        <end position="47"/>
    </location>
</feature>
<feature type="region of interest" description="Disordered" evidence="1">
    <location>
        <begin position="62"/>
        <end position="121"/>
    </location>
</feature>
<gene>
    <name evidence="2" type="primary">z801R</name>
    <name evidence="2" type="ORF">ATCV1_z801R</name>
</gene>
<keyword evidence="3" id="KW-1185">Reference proteome</keyword>
<dbReference type="Proteomes" id="UP000202420">
    <property type="component" value="Segment"/>
</dbReference>
<dbReference type="KEGG" id="vg:5470905"/>
<sequence length="121" mass="12839">MPCCPGWHTPSPVPCQIDTKTHEPVAHGSLPNPSGSLPHSPSLPHPQRLQAWTAASEAGGYPALHTWQSPHDLLRRPRIFQRSSSPADRPSGRQGTTLKRCSVSTTRGCDSCGTTGAGRAG</sequence>